<feature type="domain" description="Glucose-methanol-choline oxidoreductase N-terminal" evidence="6">
    <location>
        <begin position="13"/>
        <end position="314"/>
    </location>
</feature>
<dbReference type="GO" id="GO:0050660">
    <property type="term" value="F:flavin adenine dinucleotide binding"/>
    <property type="evidence" value="ECO:0007669"/>
    <property type="project" value="InterPro"/>
</dbReference>
<dbReference type="RefSeq" id="WP_095448476.1">
    <property type="nucleotide sequence ID" value="NZ_CP022605.1"/>
</dbReference>
<organism evidence="8 9">
    <name type="scientific">Ochrobactrum quorumnocens</name>
    <dbReference type="NCBI Taxonomy" id="271865"/>
    <lineage>
        <taxon>Bacteria</taxon>
        <taxon>Pseudomonadati</taxon>
        <taxon>Pseudomonadota</taxon>
        <taxon>Alphaproteobacteria</taxon>
        <taxon>Hyphomicrobiales</taxon>
        <taxon>Brucellaceae</taxon>
        <taxon>Brucella/Ochrobactrum group</taxon>
        <taxon>Ochrobactrum</taxon>
    </lineage>
</organism>
<dbReference type="PIRSF" id="PIRSF000137">
    <property type="entry name" value="Alcohol_oxidase"/>
    <property type="match status" value="1"/>
</dbReference>
<dbReference type="KEGG" id="och:CES85_3343"/>
<feature type="binding site" evidence="5">
    <location>
        <position position="506"/>
    </location>
    <ligand>
        <name>FAD</name>
        <dbReference type="ChEBI" id="CHEBI:57692"/>
    </ligand>
</feature>
<dbReference type="GO" id="GO:0016614">
    <property type="term" value="F:oxidoreductase activity, acting on CH-OH group of donors"/>
    <property type="evidence" value="ECO:0007669"/>
    <property type="project" value="InterPro"/>
</dbReference>
<dbReference type="SUPFAM" id="SSF54373">
    <property type="entry name" value="FAD-linked reductases, C-terminal domain"/>
    <property type="match status" value="1"/>
</dbReference>
<dbReference type="InterPro" id="IPR012132">
    <property type="entry name" value="GMC_OxRdtase"/>
</dbReference>
<keyword evidence="4" id="KW-0560">Oxidoreductase</keyword>
<evidence type="ECO:0000256" key="3">
    <source>
        <dbReference type="ARBA" id="ARBA00022827"/>
    </source>
</evidence>
<evidence type="ECO:0000256" key="1">
    <source>
        <dbReference type="ARBA" id="ARBA00010790"/>
    </source>
</evidence>
<dbReference type="PANTHER" id="PTHR46056">
    <property type="entry name" value="LONG-CHAIN-ALCOHOL OXIDASE"/>
    <property type="match status" value="1"/>
</dbReference>
<keyword evidence="3 5" id="KW-0274">FAD</keyword>
<name>A0A248UQP6_9HYPH</name>
<dbReference type="SUPFAM" id="SSF51905">
    <property type="entry name" value="FAD/NAD(P)-binding domain"/>
    <property type="match status" value="1"/>
</dbReference>
<evidence type="ECO:0000259" key="7">
    <source>
        <dbReference type="Pfam" id="PF05199"/>
    </source>
</evidence>
<reference evidence="8 9" key="1">
    <citation type="submission" date="2017-07" db="EMBL/GenBank/DDBJ databases">
        <title>Phylogenetic study on the rhizospheric bacterium Ochrobactrum sp. A44.</title>
        <authorList>
            <person name="Krzyzanowska D.M."/>
            <person name="Ossowicki A."/>
            <person name="Rajewska M."/>
            <person name="Maciag T."/>
            <person name="Kaczynski Z."/>
            <person name="Czerwicka M."/>
            <person name="Jafra S."/>
        </authorList>
    </citation>
    <scope>NUCLEOTIDE SEQUENCE [LARGE SCALE GENOMIC DNA]</scope>
    <source>
        <strain evidence="8 9">A44</strain>
        <plasmid evidence="8 9">unnamed1</plasmid>
    </source>
</reference>
<keyword evidence="2" id="KW-0285">Flavoprotein</keyword>
<dbReference type="InterPro" id="IPR000172">
    <property type="entry name" value="GMC_OxRdtase_N"/>
</dbReference>
<feature type="domain" description="Glucose-methanol-choline oxidoreductase C-terminal" evidence="7">
    <location>
        <begin position="407"/>
        <end position="525"/>
    </location>
</feature>
<proteinExistence type="inferred from homology"/>
<dbReference type="InterPro" id="IPR036188">
    <property type="entry name" value="FAD/NAD-bd_sf"/>
</dbReference>
<dbReference type="Pfam" id="PF00732">
    <property type="entry name" value="GMC_oxred_N"/>
    <property type="match status" value="1"/>
</dbReference>
<geneLocation type="plasmid" evidence="8 9">
    <name>unnamed1</name>
</geneLocation>
<evidence type="ECO:0000256" key="4">
    <source>
        <dbReference type="ARBA" id="ARBA00023002"/>
    </source>
</evidence>
<comment type="cofactor">
    <cofactor evidence="5">
        <name>FAD</name>
        <dbReference type="ChEBI" id="CHEBI:57692"/>
    </cofactor>
</comment>
<gene>
    <name evidence="8" type="ORF">CES85_3343</name>
</gene>
<evidence type="ECO:0000256" key="5">
    <source>
        <dbReference type="PIRSR" id="PIRSR000137-2"/>
    </source>
</evidence>
<feature type="binding site" evidence="5">
    <location>
        <begin position="472"/>
        <end position="473"/>
    </location>
    <ligand>
        <name>FAD</name>
        <dbReference type="ChEBI" id="CHEBI:57692"/>
    </ligand>
</feature>
<protein>
    <submittedName>
        <fullName evidence="8">FAD binding domain protein</fullName>
    </submittedName>
</protein>
<dbReference type="Gene3D" id="3.50.50.60">
    <property type="entry name" value="FAD/NAD(P)-binding domain"/>
    <property type="match status" value="2"/>
</dbReference>
<evidence type="ECO:0000313" key="8">
    <source>
        <dbReference type="EMBL" id="ASV88589.1"/>
    </source>
</evidence>
<feature type="binding site" evidence="5">
    <location>
        <position position="242"/>
    </location>
    <ligand>
        <name>FAD</name>
        <dbReference type="ChEBI" id="CHEBI:57692"/>
    </ligand>
</feature>
<dbReference type="InterPro" id="IPR007867">
    <property type="entry name" value="GMC_OxRtase_C"/>
</dbReference>
<dbReference type="Pfam" id="PF05199">
    <property type="entry name" value="GMC_oxred_C"/>
    <property type="match status" value="1"/>
</dbReference>
<dbReference type="AlphaFoldDB" id="A0A248UQP6"/>
<sequence>MTNESQTTVYDVVIVGAGPSGAVAAKRLAEDGFSVICLEQGSYPDYTKLRHAGFEFELTKSQHFATNPNRRNDPSDYPIDVKDSDIEPLMWNGVGGSSIIYTAAWHRLKPSDFRVRTVDGIADDWPISYAELEPFYARVEEDFAVSGVGGDPAFPAGFEIPLPPFAMGEMERKFSAAHDRLGWHWWPGSNSIATVKHNSLHPCVRRGACAWGCFDGAKASVDRTHWPACIKLGVKLVQNARVLRVETGSDGLATGVTYRDRETGVTHFQPGRTVIVSANGIGTPRLLLNSASTLHPNGLANSSGLVGKRLMMHPYATVSGLFEDFFENWQGPYGQRAYSLEFAESRKDTNFYRGAKWQLMGMGGPLATVGTWPWGSNGDVWGDSFHATVHKRFGRSAYWGIMAEDLPEEHNMVALDPDVTDAQGMPAVKVKYKSSQNTKDLLSFNMDRASHSMKEAGAYEVTATSVMRETGWHILGTARMGNDPQNSVVDSYGRAHDVPNLFIMDGSVMPTSGAVNPTGTVTALALRNAESIIANKGSQPVSGSTEAHKVGY</sequence>
<dbReference type="Proteomes" id="UP000215256">
    <property type="component" value="Plasmid unnamed1"/>
</dbReference>
<comment type="similarity">
    <text evidence="1">Belongs to the GMC oxidoreductase family.</text>
</comment>
<evidence type="ECO:0000313" key="9">
    <source>
        <dbReference type="Proteomes" id="UP000215256"/>
    </source>
</evidence>
<dbReference type="PANTHER" id="PTHR46056:SF12">
    <property type="entry name" value="LONG-CHAIN-ALCOHOL OXIDASE"/>
    <property type="match status" value="1"/>
</dbReference>
<accession>A0A248UQP6</accession>
<dbReference type="EMBL" id="CP022605">
    <property type="protein sequence ID" value="ASV88589.1"/>
    <property type="molecule type" value="Genomic_DNA"/>
</dbReference>
<evidence type="ECO:0000256" key="2">
    <source>
        <dbReference type="ARBA" id="ARBA00022630"/>
    </source>
</evidence>
<keyword evidence="8" id="KW-0614">Plasmid</keyword>
<dbReference type="OrthoDB" id="9798604at2"/>
<evidence type="ECO:0000259" key="6">
    <source>
        <dbReference type="Pfam" id="PF00732"/>
    </source>
</evidence>